<evidence type="ECO:0000313" key="2">
    <source>
        <dbReference type="EMBL" id="MPC72241.1"/>
    </source>
</evidence>
<evidence type="ECO:0000313" key="3">
    <source>
        <dbReference type="Proteomes" id="UP000324222"/>
    </source>
</evidence>
<reference evidence="2 3" key="1">
    <citation type="submission" date="2019-05" db="EMBL/GenBank/DDBJ databases">
        <title>Another draft genome of Portunus trituberculatus and its Hox gene families provides insights of decapod evolution.</title>
        <authorList>
            <person name="Jeong J.-H."/>
            <person name="Song I."/>
            <person name="Kim S."/>
            <person name="Choi T."/>
            <person name="Kim D."/>
            <person name="Ryu S."/>
            <person name="Kim W."/>
        </authorList>
    </citation>
    <scope>NUCLEOTIDE SEQUENCE [LARGE SCALE GENOMIC DNA]</scope>
    <source>
        <tissue evidence="2">Muscle</tissue>
    </source>
</reference>
<evidence type="ECO:0000256" key="1">
    <source>
        <dbReference type="SAM" id="MobiDB-lite"/>
    </source>
</evidence>
<sequence>MPLRQQRLPPSTPHAAPSPQLSSGASRITGADLNLVKRRLKPITVALEGSNPLHPPWSHGGI</sequence>
<dbReference type="Proteomes" id="UP000324222">
    <property type="component" value="Unassembled WGS sequence"/>
</dbReference>
<dbReference type="AlphaFoldDB" id="A0A5B7HHD0"/>
<organism evidence="2 3">
    <name type="scientific">Portunus trituberculatus</name>
    <name type="common">Swimming crab</name>
    <name type="synonym">Neptunus trituberculatus</name>
    <dbReference type="NCBI Taxonomy" id="210409"/>
    <lineage>
        <taxon>Eukaryota</taxon>
        <taxon>Metazoa</taxon>
        <taxon>Ecdysozoa</taxon>
        <taxon>Arthropoda</taxon>
        <taxon>Crustacea</taxon>
        <taxon>Multicrustacea</taxon>
        <taxon>Malacostraca</taxon>
        <taxon>Eumalacostraca</taxon>
        <taxon>Eucarida</taxon>
        <taxon>Decapoda</taxon>
        <taxon>Pleocyemata</taxon>
        <taxon>Brachyura</taxon>
        <taxon>Eubrachyura</taxon>
        <taxon>Portunoidea</taxon>
        <taxon>Portunidae</taxon>
        <taxon>Portuninae</taxon>
        <taxon>Portunus</taxon>
    </lineage>
</organism>
<comment type="caution">
    <text evidence="2">The sequence shown here is derived from an EMBL/GenBank/DDBJ whole genome shotgun (WGS) entry which is preliminary data.</text>
</comment>
<proteinExistence type="predicted"/>
<dbReference type="EMBL" id="VSRR010034389">
    <property type="protein sequence ID" value="MPC72241.1"/>
    <property type="molecule type" value="Genomic_DNA"/>
</dbReference>
<gene>
    <name evidence="2" type="ORF">E2C01_066539</name>
</gene>
<feature type="region of interest" description="Disordered" evidence="1">
    <location>
        <begin position="1"/>
        <end position="29"/>
    </location>
</feature>
<keyword evidence="3" id="KW-1185">Reference proteome</keyword>
<protein>
    <submittedName>
        <fullName evidence="2">Uncharacterized protein</fullName>
    </submittedName>
</protein>
<accession>A0A5B7HHD0</accession>
<name>A0A5B7HHD0_PORTR</name>